<accession>A0ACC0K989</accession>
<protein>
    <submittedName>
        <fullName evidence="1">Uncharacterized protein</fullName>
    </submittedName>
</protein>
<evidence type="ECO:0000313" key="1">
    <source>
        <dbReference type="EMBL" id="KAI8432988.1"/>
    </source>
</evidence>
<dbReference type="Proteomes" id="UP001064048">
    <property type="component" value="Chromosome 24"/>
</dbReference>
<organism evidence="1 2">
    <name type="scientific">Choristoneura fumiferana</name>
    <name type="common">Spruce budworm moth</name>
    <name type="synonym">Archips fumiferana</name>
    <dbReference type="NCBI Taxonomy" id="7141"/>
    <lineage>
        <taxon>Eukaryota</taxon>
        <taxon>Metazoa</taxon>
        <taxon>Ecdysozoa</taxon>
        <taxon>Arthropoda</taxon>
        <taxon>Hexapoda</taxon>
        <taxon>Insecta</taxon>
        <taxon>Pterygota</taxon>
        <taxon>Neoptera</taxon>
        <taxon>Endopterygota</taxon>
        <taxon>Lepidoptera</taxon>
        <taxon>Glossata</taxon>
        <taxon>Ditrysia</taxon>
        <taxon>Tortricoidea</taxon>
        <taxon>Tortricidae</taxon>
        <taxon>Tortricinae</taxon>
        <taxon>Choristoneura</taxon>
    </lineage>
</organism>
<dbReference type="EMBL" id="CM046124">
    <property type="protein sequence ID" value="KAI8432988.1"/>
    <property type="molecule type" value="Genomic_DNA"/>
</dbReference>
<name>A0ACC0K989_CHOFU</name>
<comment type="caution">
    <text evidence="1">The sequence shown here is derived from an EMBL/GenBank/DDBJ whole genome shotgun (WGS) entry which is preliminary data.</text>
</comment>
<proteinExistence type="predicted"/>
<reference evidence="1 2" key="1">
    <citation type="journal article" date="2022" name="Genome Biol. Evol.">
        <title>The Spruce Budworm Genome: Reconstructing the Evolutionary History of Antifreeze Proteins.</title>
        <authorList>
            <person name="Beliveau C."/>
            <person name="Gagne P."/>
            <person name="Picq S."/>
            <person name="Vernygora O."/>
            <person name="Keeling C.I."/>
            <person name="Pinkney K."/>
            <person name="Doucet D."/>
            <person name="Wen F."/>
            <person name="Johnston J.S."/>
            <person name="Maaroufi H."/>
            <person name="Boyle B."/>
            <person name="Laroche J."/>
            <person name="Dewar K."/>
            <person name="Juretic N."/>
            <person name="Blackburn G."/>
            <person name="Nisole A."/>
            <person name="Brunet B."/>
            <person name="Brandao M."/>
            <person name="Lumley L."/>
            <person name="Duan J."/>
            <person name="Quan G."/>
            <person name="Lucarotti C.J."/>
            <person name="Roe A.D."/>
            <person name="Sperling F.A.H."/>
            <person name="Levesque R.C."/>
            <person name="Cusson M."/>
        </authorList>
    </citation>
    <scope>NUCLEOTIDE SEQUENCE [LARGE SCALE GENOMIC DNA]</scope>
    <source>
        <strain evidence="1">Glfc:IPQL:Cfum</strain>
    </source>
</reference>
<gene>
    <name evidence="1" type="ORF">MSG28_013870</name>
</gene>
<keyword evidence="2" id="KW-1185">Reference proteome</keyword>
<sequence>MSNGYQVDTVYTDYSKAFDKISHSLLIIKLEAVGIHGDLLRWLESYLRNRTQAVAVKGYLSSFVPITSGVPQGSHLGPLLFNIFINDVTACIVNSHILLYADDTKIFKIVKNELRYRFEVSTSALASRSGPIVVYHMGFYHSSWLLLRHQLQTVMKNFLIIFIGLCVTVTAAPQSAVSNGYNYDNDDNLDLSPPKERACLVQVAGKVTVGVCVDEGTCLMNNTIAIYGGIGQNTELRSSLYLFQSDDLIIAGLVRQVCKQDATLFGSLMPSAEWITDQLTNLTLATSQYTIEP</sequence>
<evidence type="ECO:0000313" key="2">
    <source>
        <dbReference type="Proteomes" id="UP001064048"/>
    </source>
</evidence>